<sequence length="122" mass="12848">MNTGIDEKEQKFDHDMRQLHATAVSSLSPQTLARLRAARHAAQAAPRRGHAWRWVTATALSAVLAVGLGVQLLPGSGPATEAPPMAAASSDAGYTETLATLDESPDLYVWLASSEAAPLAME</sequence>
<dbReference type="RefSeq" id="WP_162350778.1">
    <property type="nucleotide sequence ID" value="NZ_QOVG01000012.1"/>
</dbReference>
<dbReference type="Proteomes" id="UP001429354">
    <property type="component" value="Unassembled WGS sequence"/>
</dbReference>
<keyword evidence="2" id="KW-1185">Reference proteome</keyword>
<reference evidence="1 2" key="1">
    <citation type="submission" date="2018-07" db="EMBL/GenBank/DDBJ databases">
        <title>Whole genome Sequencing of Pseudoxanthomonas gei KCTC 32298 (T).</title>
        <authorList>
            <person name="Kumar S."/>
            <person name="Bansal K."/>
            <person name="Kaur A."/>
            <person name="Patil P."/>
            <person name="Sharma S."/>
            <person name="Patil P.B."/>
        </authorList>
    </citation>
    <scope>NUCLEOTIDE SEQUENCE [LARGE SCALE GENOMIC DNA]</scope>
    <source>
        <strain evidence="1 2">KCTC 32298</strain>
    </source>
</reference>
<name>A0ABX0AES2_9GAMM</name>
<evidence type="ECO:0000313" key="1">
    <source>
        <dbReference type="EMBL" id="NDK40114.1"/>
    </source>
</evidence>
<evidence type="ECO:0000313" key="2">
    <source>
        <dbReference type="Proteomes" id="UP001429354"/>
    </source>
</evidence>
<protein>
    <submittedName>
        <fullName evidence="1">Uncharacterized protein</fullName>
    </submittedName>
</protein>
<gene>
    <name evidence="1" type="ORF">DT603_14820</name>
</gene>
<comment type="caution">
    <text evidence="1">The sequence shown here is derived from an EMBL/GenBank/DDBJ whole genome shotgun (WGS) entry which is preliminary data.</text>
</comment>
<proteinExistence type="predicted"/>
<organism evidence="1 2">
    <name type="scientific">Pseudoxanthomonas gei</name>
    <dbReference type="NCBI Taxonomy" id="1383030"/>
    <lineage>
        <taxon>Bacteria</taxon>
        <taxon>Pseudomonadati</taxon>
        <taxon>Pseudomonadota</taxon>
        <taxon>Gammaproteobacteria</taxon>
        <taxon>Lysobacterales</taxon>
        <taxon>Lysobacteraceae</taxon>
        <taxon>Pseudoxanthomonas</taxon>
    </lineage>
</organism>
<accession>A0ABX0AES2</accession>
<dbReference type="EMBL" id="QOVG01000012">
    <property type="protein sequence ID" value="NDK40114.1"/>
    <property type="molecule type" value="Genomic_DNA"/>
</dbReference>